<dbReference type="SUPFAM" id="SSF81301">
    <property type="entry name" value="Nucleotidyltransferase"/>
    <property type="match status" value="1"/>
</dbReference>
<name>A0ABU5K5A4_9ACTN</name>
<evidence type="ECO:0000313" key="2">
    <source>
        <dbReference type="Proteomes" id="UP001291999"/>
    </source>
</evidence>
<dbReference type="Gene3D" id="3.30.460.40">
    <property type="match status" value="1"/>
</dbReference>
<accession>A0ABU5K5A4</accession>
<evidence type="ECO:0008006" key="3">
    <source>
        <dbReference type="Google" id="ProtNLM"/>
    </source>
</evidence>
<protein>
    <recommendedName>
        <fullName evidence="3">Aminoglycoside-2''-adenylyltransferase</fullName>
    </recommendedName>
</protein>
<dbReference type="Pfam" id="PF10706">
    <property type="entry name" value="Aminoglyc_resit"/>
    <property type="match status" value="1"/>
</dbReference>
<keyword evidence="2" id="KW-1185">Reference proteome</keyword>
<comment type="caution">
    <text evidence="1">The sequence shown here is derived from an EMBL/GenBank/DDBJ whole genome shotgun (WGS) entry which is preliminary data.</text>
</comment>
<dbReference type="InterPro" id="IPR043519">
    <property type="entry name" value="NT_sf"/>
</dbReference>
<reference evidence="1 2" key="1">
    <citation type="submission" date="2023-11" db="EMBL/GenBank/DDBJ databases">
        <title>Novel species in genus Nocardioides.</title>
        <authorList>
            <person name="Zhou H."/>
        </authorList>
    </citation>
    <scope>NUCLEOTIDE SEQUENCE [LARGE SCALE GENOMIC DNA]</scope>
    <source>
        <strain evidence="1 2">S-58</strain>
    </source>
</reference>
<proteinExistence type="predicted"/>
<dbReference type="Proteomes" id="UP001291999">
    <property type="component" value="Unassembled WGS sequence"/>
</dbReference>
<evidence type="ECO:0000313" key="1">
    <source>
        <dbReference type="EMBL" id="MDZ5660141.1"/>
    </source>
</evidence>
<gene>
    <name evidence="1" type="ORF">SFC79_00045</name>
</gene>
<organism evidence="1 2">
    <name type="scientific">Nocardioides renjunii</name>
    <dbReference type="NCBI Taxonomy" id="3095075"/>
    <lineage>
        <taxon>Bacteria</taxon>
        <taxon>Bacillati</taxon>
        <taxon>Actinomycetota</taxon>
        <taxon>Actinomycetes</taxon>
        <taxon>Propionibacteriales</taxon>
        <taxon>Nocardioidaceae</taxon>
        <taxon>Nocardioides</taxon>
    </lineage>
</organism>
<sequence>MDIPVDDQPAAHWRPSVEDVAEEVAFRRLYGEWAALDPAGLAAFMAAYDAEWWIVGGWAIDAFTGRYRPHEDIDLVIWRRDLPLFRDMVGDRHHVWSVGSGALRPVDDTWPEPHAGAGQVWLRDHALAPWFLDCILAEDADGLWVSRRDPDHVAPLAEVTWVAGDGIRYMRPEVVLHHKARLDRPKDRADLEVVWPLLGAAEQDWLRDAVRRSQADHPWLHGTMEG</sequence>
<dbReference type="RefSeq" id="WP_322422770.1">
    <property type="nucleotide sequence ID" value="NZ_JAXQPW010000001.1"/>
</dbReference>
<dbReference type="InterPro" id="IPR019646">
    <property type="entry name" value="Aminoglyc_AdlTrfase"/>
</dbReference>
<dbReference type="EMBL" id="JAXQPW010000001">
    <property type="protein sequence ID" value="MDZ5660141.1"/>
    <property type="molecule type" value="Genomic_DNA"/>
</dbReference>